<dbReference type="Proteomes" id="UP001165090">
    <property type="component" value="Unassembled WGS sequence"/>
</dbReference>
<feature type="coiled-coil region" evidence="1">
    <location>
        <begin position="299"/>
        <end position="333"/>
    </location>
</feature>
<dbReference type="EMBL" id="BSDZ01000094">
    <property type="protein sequence ID" value="GLI70644.1"/>
    <property type="molecule type" value="Genomic_DNA"/>
</dbReference>
<name>A0ABQ5SLU6_9CHLO</name>
<feature type="compositionally biased region" description="Basic residues" evidence="2">
    <location>
        <begin position="21"/>
        <end position="30"/>
    </location>
</feature>
<keyword evidence="4" id="KW-1185">Reference proteome</keyword>
<reference evidence="3 4" key="1">
    <citation type="journal article" date="2023" name="IScience">
        <title>Expanded male sex-determining region conserved during the evolution of homothallism in the green alga Volvox.</title>
        <authorList>
            <person name="Yamamoto K."/>
            <person name="Matsuzaki R."/>
            <person name="Mahakham W."/>
            <person name="Heman W."/>
            <person name="Sekimoto H."/>
            <person name="Kawachi M."/>
            <person name="Minakuchi Y."/>
            <person name="Toyoda A."/>
            <person name="Nozaki H."/>
        </authorList>
    </citation>
    <scope>NUCLEOTIDE SEQUENCE [LARGE SCALE GENOMIC DNA]</scope>
    <source>
        <strain evidence="3 4">NIES-4468</strain>
    </source>
</reference>
<evidence type="ECO:0000256" key="2">
    <source>
        <dbReference type="SAM" id="MobiDB-lite"/>
    </source>
</evidence>
<feature type="coiled-coil region" evidence="1">
    <location>
        <begin position="226"/>
        <end position="253"/>
    </location>
</feature>
<feature type="non-terminal residue" evidence="3">
    <location>
        <position position="1"/>
    </location>
</feature>
<organism evidence="3 4">
    <name type="scientific">Volvox africanus</name>
    <dbReference type="NCBI Taxonomy" id="51714"/>
    <lineage>
        <taxon>Eukaryota</taxon>
        <taxon>Viridiplantae</taxon>
        <taxon>Chlorophyta</taxon>
        <taxon>core chlorophytes</taxon>
        <taxon>Chlorophyceae</taxon>
        <taxon>CS clade</taxon>
        <taxon>Chlamydomonadales</taxon>
        <taxon>Volvocaceae</taxon>
        <taxon>Volvox</taxon>
    </lineage>
</organism>
<feature type="region of interest" description="Disordered" evidence="2">
    <location>
        <begin position="358"/>
        <end position="389"/>
    </location>
</feature>
<feature type="compositionally biased region" description="Polar residues" evidence="2">
    <location>
        <begin position="155"/>
        <end position="164"/>
    </location>
</feature>
<feature type="compositionally biased region" description="Polar residues" evidence="2">
    <location>
        <begin position="98"/>
        <end position="120"/>
    </location>
</feature>
<comment type="caution">
    <text evidence="3">The sequence shown here is derived from an EMBL/GenBank/DDBJ whole genome shotgun (WGS) entry which is preliminary data.</text>
</comment>
<keyword evidence="1" id="KW-0175">Coiled coil</keyword>
<evidence type="ECO:0000313" key="4">
    <source>
        <dbReference type="Proteomes" id="UP001165090"/>
    </source>
</evidence>
<proteinExistence type="predicted"/>
<evidence type="ECO:0000313" key="3">
    <source>
        <dbReference type="EMBL" id="GLI70644.1"/>
    </source>
</evidence>
<feature type="compositionally biased region" description="Polar residues" evidence="2">
    <location>
        <begin position="1"/>
        <end position="11"/>
    </location>
</feature>
<feature type="region of interest" description="Disordered" evidence="2">
    <location>
        <begin position="1"/>
        <end position="166"/>
    </location>
</feature>
<evidence type="ECO:0000256" key="1">
    <source>
        <dbReference type="SAM" id="Coils"/>
    </source>
</evidence>
<gene>
    <name evidence="3" type="ORF">VaNZ11_015577</name>
</gene>
<accession>A0ABQ5SLU6</accession>
<sequence>GGGDAKSTTTADAGADAHLAGSKRRKKGSRASKDKDQLAADAGAKSALTSSVSPTDPAAAVNGHSKKPRKEKKQTAAAALDVQAGPSKSAKDRETETGAPQATSQPEDAVTTQSVATRTETAALKASAPPVHIAEERIGAAVAPGPELPGERQEGTTGLPSAATNPAGPGTNAIGIQSFKESGAVALQPAAAPVIAEEAGRYFPETGTTPVNAFLPERLPRPEETNAQEKRAIIELQRQLSELQVMYKDLKATKIGQMDKLLAEMAERAEGRVCVAEQLARHWEGVAKRAQEEAIAAGSVETANRIDALEAEANQLLKQNQNLLQRVTQLQLELCHAQQDLHDARAELLQFRTSTVRDLQGNAKDKDKDPDTALPAGATAETEHVKDVNGAPRPVAEAAAQESLPEVTLGGVRSYAITDAAATGGRGDGGRCSMSFGIGLQSEMLSPGAGEQTTKINVQLFPVQGPSVVPGSSSRSVGISTDCQRIVQMLPSIRSPSRSIQSHRGRLSRPSSVAPSFDIDLLGGVPRAGSLSSERGIDTACQRVIQMLPELRQPSPSIEPSGVTPATADGNGASLRVQEGGSKRLSDGSPIDGICGSANRKTTCVSTLADLTHAHNMCAPEALGSTANQQGQYSFVDLNPSPARKASHMGVAASIGGLAAAATMGVTKRGGDQPSGAGERQAGPIQGASLLVTAAAAKGLPPSPGLQQQADYAEDVSPHAIPVAATITHSGSVASNQVSCNISGLVARALAQPQEAQQAVGMQEVGRAPQACGDRSPMLANMALAALPSHAMAVAGVGDPMLQGGNTRELSRGDNNIISSPSPRTAKLNFYERLLEWHVDVISTKPLEAFRMTHMGCGMSFEIRQTEVDDDDLAEDVVDADQPADVHDGNTANDKTKYYEYIPLDLGTVNELLPAFLKETITIPADQRPKLLEKLDRAIKSTRGKKL</sequence>
<protein>
    <submittedName>
        <fullName evidence="3">Uncharacterized protein</fullName>
    </submittedName>
</protein>